<reference evidence="4 5" key="1">
    <citation type="journal article" date="2023" name="bioRxiv">
        <title>High-quality genome assemblies of four members of thePodospora anserinaspecies complex.</title>
        <authorList>
            <person name="Ament-Velasquez S.L."/>
            <person name="Vogan A.A."/>
            <person name="Wallerman O."/>
            <person name="Hartmann F."/>
            <person name="Gautier V."/>
            <person name="Silar P."/>
            <person name="Giraud T."/>
            <person name="Johannesson H."/>
        </authorList>
    </citation>
    <scope>NUCLEOTIDE SEQUENCE [LARGE SCALE GENOMIC DNA]</scope>
    <source>
        <strain evidence="4 5">CBS 411.78</strain>
    </source>
</reference>
<dbReference type="Gene3D" id="1.10.8.790">
    <property type="entry name" value="RNA-dependent RNA polymerase, slab domain, helical subdomain-like"/>
    <property type="match status" value="1"/>
</dbReference>
<dbReference type="EMBL" id="JAFFHB010000010">
    <property type="protein sequence ID" value="KAK4661149.1"/>
    <property type="molecule type" value="Genomic_DNA"/>
</dbReference>
<evidence type="ECO:0000256" key="1">
    <source>
        <dbReference type="RuleBase" id="RU363098"/>
    </source>
</evidence>
<evidence type="ECO:0000256" key="2">
    <source>
        <dbReference type="SAM" id="MobiDB-lite"/>
    </source>
</evidence>
<feature type="region of interest" description="Disordered" evidence="2">
    <location>
        <begin position="174"/>
        <end position="221"/>
    </location>
</feature>
<feature type="compositionally biased region" description="Pro residues" evidence="2">
    <location>
        <begin position="433"/>
        <end position="443"/>
    </location>
</feature>
<comment type="similarity">
    <text evidence="1">Belongs to the RdRP family.</text>
</comment>
<name>A0ABR0GZW3_9PEZI</name>
<gene>
    <name evidence="4" type="ORF">QC763_704790</name>
</gene>
<dbReference type="PANTHER" id="PTHR23079:SF14">
    <property type="entry name" value="RNA-DEPENDENT RNA POLYMERASE"/>
    <property type="match status" value="1"/>
</dbReference>
<dbReference type="GeneID" id="87935828"/>
<comment type="catalytic activity">
    <reaction evidence="1">
        <text>RNA(n) + a ribonucleoside 5'-triphosphate = RNA(n+1) + diphosphate</text>
        <dbReference type="Rhea" id="RHEA:21248"/>
        <dbReference type="Rhea" id="RHEA-COMP:14527"/>
        <dbReference type="Rhea" id="RHEA-COMP:17342"/>
        <dbReference type="ChEBI" id="CHEBI:33019"/>
        <dbReference type="ChEBI" id="CHEBI:61557"/>
        <dbReference type="ChEBI" id="CHEBI:140395"/>
        <dbReference type="EC" id="2.7.7.48"/>
    </reaction>
</comment>
<proteinExistence type="inferred from homology"/>
<dbReference type="PANTHER" id="PTHR23079">
    <property type="entry name" value="RNA-DEPENDENT RNA POLYMERASE"/>
    <property type="match status" value="1"/>
</dbReference>
<keyword evidence="1" id="KW-0696">RNA-directed RNA polymerase</keyword>
<dbReference type="InterPro" id="IPR007855">
    <property type="entry name" value="RDRP"/>
</dbReference>
<dbReference type="Proteomes" id="UP001326199">
    <property type="component" value="Unassembled WGS sequence"/>
</dbReference>
<dbReference type="EC" id="2.7.7.48" evidence="1"/>
<organism evidence="4 5">
    <name type="scientific">Podospora pseudopauciseta</name>
    <dbReference type="NCBI Taxonomy" id="2093780"/>
    <lineage>
        <taxon>Eukaryota</taxon>
        <taxon>Fungi</taxon>
        <taxon>Dikarya</taxon>
        <taxon>Ascomycota</taxon>
        <taxon>Pezizomycotina</taxon>
        <taxon>Sordariomycetes</taxon>
        <taxon>Sordariomycetidae</taxon>
        <taxon>Sordariales</taxon>
        <taxon>Podosporaceae</taxon>
        <taxon>Podospora</taxon>
    </lineage>
</organism>
<evidence type="ECO:0000259" key="3">
    <source>
        <dbReference type="Pfam" id="PF05183"/>
    </source>
</evidence>
<evidence type="ECO:0000313" key="4">
    <source>
        <dbReference type="EMBL" id="KAK4661149.1"/>
    </source>
</evidence>
<dbReference type="InterPro" id="IPR057596">
    <property type="entry name" value="RDRP_core"/>
</dbReference>
<sequence length="1487" mass="167407">MPMPVPMPNNRPLIPATPSKNNKVNETVMGLNFMYGLSIQVPDVSPTRATGHETEEAARHRRIISAIRFLCYKDNEALEHILHDFFYQAKSASQQWVHKPRADSATLPSSQDLPPKAVHPWERAQLEQILCNLLAERQSTLLRAQTLTPMASRSFARSCSDAAATAGIYQAVHDVRSRSPSSAGSAKRRSDDEDYPVRSSKKPRDQAFAPPSLGRSSSTPVSAVPFSKLLDIVPTRQRLNGAVVLETSRRNNHAKSTNWSQQPSFEIDQSSSYWKTDQYSLSSHTTAVNEYQPLRTSHHTAIKKEDGGVAEVVTTTVPFRLSQNSVSRLSQPSVTSKFSCTQQRAGVQDELCEGQNPAAYHFLQQDTTKRLLFPPSNGAPISTKPQVAPAEVIDLTNDFDTDFSEDVRDAVEAEYEIEHLGTRLQPTPTYTPHKPPVLPPPYRQPTQHHAQHHRHQPQQQQQQQQVQQVEQLPPRKQATQPPRAPKAALASLATIRTRLDHTWPRFPTWLADAPLAVAWEVTRILHHCNVDPEHESLVYLTEWATSDITDIRSSLCRLDIFRGKTFPERPPSDVFAAALNNFELNGSIVLMSISLDFNPDKDKQAPLFLVDMKPLRLDQGCRLTRRFGADRFLEVLLSSPTASSAPDLIKNAEPHGAEEVIKWLTSSAHSLVGRHWRAFFAKDAGFRRPIKEYSLAPEEKTTIVSKERLHFFAETGTNFQRAKALTVPPLNEPMGRHTDCTVSQMLNWLLNLDEPKNQSQPHLKLFSRIQLGLSKTFPTVIFSASQIFVQPQDMLSPIGKVMNDGVGRMSRTVARKIRDIMGLTEIPSAVQGRIGSAKGMWIMDVLDTGDEEWIETWLSQRKWECNPQTVDIHQRTLEIRAYATELKSAGLNLQFLPVLEDRAKDKAQMKRAIGARLTNDLKKEFDDQKAAFKHPLLLRQWLHENWSGRADRVKNGEVAFLGGLPEKKEEVLNLLLSSGFDPKHQKYIQDIAWELQKQKCDILSTKLNIKVGRSAYIYMVVDFWGVLEEGEVHVGFSSKFRNDADDTSYTLLSDCDVLVARSPAHFASDVQRVRAVFKPQLHALKDVIVFSSKGNVPLAEKLSGGDYDGDMAWVCWDPLIVENFVNAAVPEEPDLSAYLGKDKTTFSDLMLATGEQSPDAAVYDMIEKSFQFSMQPNFLGMCTNYKEKLCYHNNSVGDETAIWLGALVGKLVDQSKQGILFDKGSWERLRKEKFGPHNMQPPDPAYKGDHWSGQDEPRHIIDYLKFFIAKPAISREKDALNELINSRGTDTLANSNSAAHYWDPHLVSYFRSFEEAGQGSKTIRGILQWLKNDIAQLEKDWKTSMAKGKGRNSKFSYPETVTQIFGGWNVIQPRTSESMPLKLDPETALLFGGNGPYDPWTVLKASATFKQCYKMAPKFAWAMAGRQLAYIKALNLGSSQIPLVLTPLMYAGLNADGKFVKQFVARLEHDGTQYGEMEDRDSDWDED</sequence>
<protein>
    <recommendedName>
        <fullName evidence="1">RNA-dependent RNA polymerase</fullName>
        <ecNumber evidence="1">2.7.7.48</ecNumber>
    </recommendedName>
</protein>
<feature type="compositionally biased region" description="Low complexity" evidence="2">
    <location>
        <begin position="457"/>
        <end position="471"/>
    </location>
</feature>
<keyword evidence="1" id="KW-0548">Nucleotidyltransferase</keyword>
<feature type="domain" description="RDRP core" evidence="3">
    <location>
        <begin position="612"/>
        <end position="1266"/>
    </location>
</feature>
<keyword evidence="1" id="KW-0808">Transferase</keyword>
<keyword evidence="1" id="KW-0694">RNA-binding</keyword>
<accession>A0ABR0GZW3</accession>
<feature type="region of interest" description="Disordered" evidence="2">
    <location>
        <begin position="420"/>
        <end position="488"/>
    </location>
</feature>
<keyword evidence="5" id="KW-1185">Reference proteome</keyword>
<comment type="caution">
    <text evidence="4">The sequence shown here is derived from an EMBL/GenBank/DDBJ whole genome shotgun (WGS) entry which is preliminary data.</text>
</comment>
<dbReference type="RefSeq" id="XP_062761116.1">
    <property type="nucleotide sequence ID" value="XM_062915485.1"/>
</dbReference>
<evidence type="ECO:0000313" key="5">
    <source>
        <dbReference type="Proteomes" id="UP001326199"/>
    </source>
</evidence>
<dbReference type="Pfam" id="PF05183">
    <property type="entry name" value="RdRP"/>
    <property type="match status" value="1"/>
</dbReference>
<feature type="region of interest" description="Disordered" evidence="2">
    <location>
        <begin position="1"/>
        <end position="21"/>
    </location>
</feature>